<dbReference type="PROSITE" id="PS00622">
    <property type="entry name" value="HTH_LUXR_1"/>
    <property type="match status" value="1"/>
</dbReference>
<dbReference type="SUPFAM" id="SSF52540">
    <property type="entry name" value="P-loop containing nucleoside triphosphate hydrolases"/>
    <property type="match status" value="1"/>
</dbReference>
<dbReference type="SMART" id="SM00421">
    <property type="entry name" value="HTH_LUXR"/>
    <property type="match status" value="1"/>
</dbReference>
<dbReference type="Pfam" id="PF17874">
    <property type="entry name" value="TPR_MalT"/>
    <property type="match status" value="1"/>
</dbReference>
<sequence>MARSAIPLLRWVEGRQAYELSLAEGAARPVGLDDDGWLSALEEAGSFAFEGRAGRLSVIRERRARGAGYWYAYRSSGRRTRKRYLGRASSVTPARLEEVAAALSPASVTQGASDEEGSAPDHVPASLLLSKIQPPRLPGALIARPQLWQRLDAAMERKIVLLVAPVGAGKTTLAGQWLEQSPARRPLAWVALDSGDDDLYRFWRLLLTACQAWCPQATRDALSSLAGAWLPPFASPSIDEVLTTFLNDLVRQHMCAGLLVLDDYHCIRDARIHQTLSFFLQHLPDPFQVLLLTRAEPDQLPLLSWRARGQMAELHASELRLTSEETTTFVQQNFVEPLPMGAIAQLDTMLQGWIAGLRLLSFTRPARLLAEAVGHTPATREEQASDLPAIPYRPLLDYLVAEVLDTQPAPLQHLLLQLSVVERLNASLCEAMSETQDGYERLEAVVRAGLFLEALDGAWYRFHTLFLEALRREAATRLDVRERHELLLKASRWYERHGLVGEAVETSLQAAEFTRAARLIEQMGDQEELSELSTLRRWLSTMPEPVLRAHPLLCWLAALALQLSQENISDAEQRRVDSLLDMAEAAWRESAQQDLIGLLPVFHAMRSWRLGQVMPAINYARQALNHLPAAGLEESLRIFRAICLFMAGIGEMYEAQFEEARAALLEAYQIALPRKDQHFARGMLVLVAFCCYLLGELRQAHTYYQQLLVATRESGDREVLGQTLLGLATISFEWNQLEWCEQLVREALSLAPDEHGDLHHTTCLLQIQLSHAHGDLAAARQQLAELLPRLRMHPGLEAQQRLRNAELLAARLALSGGDLQSVERLLSLPILRQEEKADIMRARLLMAQGQPRQAIQLLEPLVETMQGWHPRSELQIVLALAYAASQDGRGARYWLQQALAQTSGEGLVRLFVAEGEIMAGLLRQVLPVLNEPSLRAHTQHVLSSFVSQPHARSARQPGPALTAQEIRVLQLLATGASNQQIARELVVSVNTVKDHLKHIYQKLGVSNRLQATMAYETHHQPER</sequence>
<dbReference type="InterPro" id="IPR036388">
    <property type="entry name" value="WH-like_DNA-bd_sf"/>
</dbReference>
<keyword evidence="2" id="KW-0238">DNA-binding</keyword>
<evidence type="ECO:0000256" key="3">
    <source>
        <dbReference type="ARBA" id="ARBA00023163"/>
    </source>
</evidence>
<evidence type="ECO:0000313" key="5">
    <source>
        <dbReference type="EMBL" id="GLV60804.1"/>
    </source>
</evidence>
<dbReference type="Pfam" id="PF00196">
    <property type="entry name" value="GerE"/>
    <property type="match status" value="1"/>
</dbReference>
<dbReference type="SUPFAM" id="SSF48452">
    <property type="entry name" value="TPR-like"/>
    <property type="match status" value="1"/>
</dbReference>
<dbReference type="EMBL" id="BSRI01000002">
    <property type="protein sequence ID" value="GLV60804.1"/>
    <property type="molecule type" value="Genomic_DNA"/>
</dbReference>
<comment type="caution">
    <text evidence="5">The sequence shown here is derived from an EMBL/GenBank/DDBJ whole genome shotgun (WGS) entry which is preliminary data.</text>
</comment>
<protein>
    <submittedName>
        <fullName evidence="5">HTH-type transcriptional regulator MalT</fullName>
    </submittedName>
</protein>
<evidence type="ECO:0000313" key="6">
    <source>
        <dbReference type="Proteomes" id="UP001344906"/>
    </source>
</evidence>
<dbReference type="Gene3D" id="1.10.10.10">
    <property type="entry name" value="Winged helix-like DNA-binding domain superfamily/Winged helix DNA-binding domain"/>
    <property type="match status" value="1"/>
</dbReference>
<accession>A0ABQ6G2Q3</accession>
<evidence type="ECO:0000256" key="2">
    <source>
        <dbReference type="ARBA" id="ARBA00023125"/>
    </source>
</evidence>
<dbReference type="InterPro" id="IPR027417">
    <property type="entry name" value="P-loop_NTPase"/>
</dbReference>
<keyword evidence="1" id="KW-0805">Transcription regulation</keyword>
<dbReference type="InterPro" id="IPR016032">
    <property type="entry name" value="Sig_transdc_resp-reg_C-effctor"/>
</dbReference>
<dbReference type="InterPro" id="IPR041617">
    <property type="entry name" value="TPR_MalT"/>
</dbReference>
<dbReference type="PROSITE" id="PS50043">
    <property type="entry name" value="HTH_LUXR_2"/>
    <property type="match status" value="1"/>
</dbReference>
<dbReference type="CDD" id="cd06170">
    <property type="entry name" value="LuxR_C_like"/>
    <property type="match status" value="1"/>
</dbReference>
<keyword evidence="6" id="KW-1185">Reference proteome</keyword>
<dbReference type="PRINTS" id="PR00038">
    <property type="entry name" value="HTHLUXR"/>
</dbReference>
<proteinExistence type="predicted"/>
<dbReference type="Proteomes" id="UP001344906">
    <property type="component" value="Unassembled WGS sequence"/>
</dbReference>
<organism evidence="5 6">
    <name type="scientific">Dictyobacter halimunensis</name>
    <dbReference type="NCBI Taxonomy" id="3026934"/>
    <lineage>
        <taxon>Bacteria</taxon>
        <taxon>Bacillati</taxon>
        <taxon>Chloroflexota</taxon>
        <taxon>Ktedonobacteria</taxon>
        <taxon>Ktedonobacterales</taxon>
        <taxon>Dictyobacteraceae</taxon>
        <taxon>Dictyobacter</taxon>
    </lineage>
</organism>
<dbReference type="InterPro" id="IPR000792">
    <property type="entry name" value="Tscrpt_reg_LuxR_C"/>
</dbReference>
<dbReference type="PANTHER" id="PTHR44688:SF16">
    <property type="entry name" value="DNA-BINDING TRANSCRIPTIONAL ACTIVATOR DEVR_DOSR"/>
    <property type="match status" value="1"/>
</dbReference>
<dbReference type="Pfam" id="PF25873">
    <property type="entry name" value="WHD_MalT"/>
    <property type="match status" value="1"/>
</dbReference>
<dbReference type="RefSeq" id="WP_338257977.1">
    <property type="nucleotide sequence ID" value="NZ_BSRI01000002.1"/>
</dbReference>
<evidence type="ECO:0000259" key="4">
    <source>
        <dbReference type="PROSITE" id="PS50043"/>
    </source>
</evidence>
<reference evidence="5 6" key="1">
    <citation type="submission" date="2023-02" db="EMBL/GenBank/DDBJ databases">
        <title>Dictyobacter halimunensis sp. nov., a new member of the class Ktedonobacteria from forest soil in a geothermal area.</title>
        <authorList>
            <person name="Rachmania M.K."/>
            <person name="Ningsih F."/>
            <person name="Sakai Y."/>
            <person name="Yabe S."/>
            <person name="Yokota A."/>
            <person name="Sjamsuridzal W."/>
        </authorList>
    </citation>
    <scope>NUCLEOTIDE SEQUENCE [LARGE SCALE GENOMIC DNA]</scope>
    <source>
        <strain evidence="5 6">S3.2.2.5</strain>
    </source>
</reference>
<dbReference type="Gene3D" id="3.40.50.300">
    <property type="entry name" value="P-loop containing nucleotide triphosphate hydrolases"/>
    <property type="match status" value="1"/>
</dbReference>
<feature type="domain" description="HTH luxR-type" evidence="4">
    <location>
        <begin position="954"/>
        <end position="1019"/>
    </location>
</feature>
<evidence type="ECO:0000256" key="1">
    <source>
        <dbReference type="ARBA" id="ARBA00023015"/>
    </source>
</evidence>
<dbReference type="InterPro" id="IPR011990">
    <property type="entry name" value="TPR-like_helical_dom_sf"/>
</dbReference>
<dbReference type="Gene3D" id="1.25.40.10">
    <property type="entry name" value="Tetratricopeptide repeat domain"/>
    <property type="match status" value="1"/>
</dbReference>
<dbReference type="InterPro" id="IPR059106">
    <property type="entry name" value="WHD_MalT"/>
</dbReference>
<dbReference type="PANTHER" id="PTHR44688">
    <property type="entry name" value="DNA-BINDING TRANSCRIPTIONAL ACTIVATOR DEVR_DOSR"/>
    <property type="match status" value="1"/>
</dbReference>
<name>A0ABQ6G2Q3_9CHLR</name>
<gene>
    <name evidence="5" type="primary">malT_3</name>
    <name evidence="5" type="ORF">KDH_76230</name>
</gene>
<keyword evidence="3" id="KW-0804">Transcription</keyword>
<dbReference type="SUPFAM" id="SSF46894">
    <property type="entry name" value="C-terminal effector domain of the bipartite response regulators"/>
    <property type="match status" value="1"/>
</dbReference>